<proteinExistence type="predicted"/>
<organism evidence="2 3">
    <name type="scientific">Pseudomonas putida S13.1.2</name>
    <dbReference type="NCBI Taxonomy" id="1384061"/>
    <lineage>
        <taxon>Bacteria</taxon>
        <taxon>Pseudomonadati</taxon>
        <taxon>Pseudomonadota</taxon>
        <taxon>Gammaproteobacteria</taxon>
        <taxon>Pseudomonadales</taxon>
        <taxon>Pseudomonadaceae</taxon>
        <taxon>Pseudomonas</taxon>
    </lineage>
</organism>
<sequence length="70" mass="7571">MTTKSVIFLTAALASGFAMAVGEADYSVSEEHCTPEYWETLPDGKKTEDLIDKCDDLEPSENGGSGQKVR</sequence>
<accession>A0AAU8SHH3</accession>
<dbReference type="AlphaFoldDB" id="A0AAU8SHH3"/>
<feature type="signal peptide" evidence="1">
    <location>
        <begin position="1"/>
        <end position="20"/>
    </location>
</feature>
<evidence type="ECO:0000313" key="2">
    <source>
        <dbReference type="EMBL" id="AJQ47703.1"/>
    </source>
</evidence>
<evidence type="ECO:0000256" key="1">
    <source>
        <dbReference type="SAM" id="SignalP"/>
    </source>
</evidence>
<name>A0AAU8SHH3_PSEPU</name>
<keyword evidence="1" id="KW-0732">Signal</keyword>
<gene>
    <name evidence="2" type="ORF">N805_10970</name>
</gene>
<dbReference type="RefSeq" id="WP_019472173.1">
    <property type="nucleotide sequence ID" value="NZ_CP010979.1"/>
</dbReference>
<evidence type="ECO:0000313" key="3">
    <source>
        <dbReference type="Proteomes" id="UP000033260"/>
    </source>
</evidence>
<reference evidence="2 3" key="1">
    <citation type="submission" date="2015-02" db="EMBL/GenBank/DDBJ databases">
        <title>Complete Genome Sequencing of Pseudomonas putida S13.1.2.</title>
        <authorList>
            <person name="Chong T.M."/>
            <person name="Chan K.G."/>
            <person name="Dessaux Y."/>
        </authorList>
    </citation>
    <scope>NUCLEOTIDE SEQUENCE [LARGE SCALE GENOMIC DNA]</scope>
    <source>
        <strain evidence="2 3">S13.1.2</strain>
    </source>
</reference>
<feature type="chain" id="PRO_5043437311" description="Entry exclusion lipoprotein TrbK" evidence="1">
    <location>
        <begin position="21"/>
        <end position="70"/>
    </location>
</feature>
<dbReference type="EMBL" id="CP010979">
    <property type="protein sequence ID" value="AJQ47703.1"/>
    <property type="molecule type" value="Genomic_DNA"/>
</dbReference>
<protein>
    <recommendedName>
        <fullName evidence="4">Entry exclusion lipoprotein TrbK</fullName>
    </recommendedName>
</protein>
<evidence type="ECO:0008006" key="4">
    <source>
        <dbReference type="Google" id="ProtNLM"/>
    </source>
</evidence>
<dbReference type="Proteomes" id="UP000033260">
    <property type="component" value="Chromosome"/>
</dbReference>